<evidence type="ECO:0000256" key="1">
    <source>
        <dbReference type="SAM" id="MobiDB-lite"/>
    </source>
</evidence>
<gene>
    <name evidence="2" type="ORF">C8F04DRAFT_1270812</name>
</gene>
<dbReference type="AlphaFoldDB" id="A0AAD6SAI8"/>
<feature type="region of interest" description="Disordered" evidence="1">
    <location>
        <begin position="1"/>
        <end position="50"/>
    </location>
</feature>
<keyword evidence="3" id="KW-1185">Reference proteome</keyword>
<organism evidence="2 3">
    <name type="scientific">Mycena alexandri</name>
    <dbReference type="NCBI Taxonomy" id="1745969"/>
    <lineage>
        <taxon>Eukaryota</taxon>
        <taxon>Fungi</taxon>
        <taxon>Dikarya</taxon>
        <taxon>Basidiomycota</taxon>
        <taxon>Agaricomycotina</taxon>
        <taxon>Agaricomycetes</taxon>
        <taxon>Agaricomycetidae</taxon>
        <taxon>Agaricales</taxon>
        <taxon>Marasmiineae</taxon>
        <taxon>Mycenaceae</taxon>
        <taxon>Mycena</taxon>
    </lineage>
</organism>
<evidence type="ECO:0000313" key="2">
    <source>
        <dbReference type="EMBL" id="KAJ7024014.1"/>
    </source>
</evidence>
<accession>A0AAD6SAI8</accession>
<dbReference type="Proteomes" id="UP001218188">
    <property type="component" value="Unassembled WGS sequence"/>
</dbReference>
<reference evidence="2" key="1">
    <citation type="submission" date="2023-03" db="EMBL/GenBank/DDBJ databases">
        <title>Massive genome expansion in bonnet fungi (Mycena s.s.) driven by repeated elements and novel gene families across ecological guilds.</title>
        <authorList>
            <consortium name="Lawrence Berkeley National Laboratory"/>
            <person name="Harder C.B."/>
            <person name="Miyauchi S."/>
            <person name="Viragh M."/>
            <person name="Kuo A."/>
            <person name="Thoen E."/>
            <person name="Andreopoulos B."/>
            <person name="Lu D."/>
            <person name="Skrede I."/>
            <person name="Drula E."/>
            <person name="Henrissat B."/>
            <person name="Morin E."/>
            <person name="Kohler A."/>
            <person name="Barry K."/>
            <person name="LaButti K."/>
            <person name="Morin E."/>
            <person name="Salamov A."/>
            <person name="Lipzen A."/>
            <person name="Mereny Z."/>
            <person name="Hegedus B."/>
            <person name="Baldrian P."/>
            <person name="Stursova M."/>
            <person name="Weitz H."/>
            <person name="Taylor A."/>
            <person name="Grigoriev I.V."/>
            <person name="Nagy L.G."/>
            <person name="Martin F."/>
            <person name="Kauserud H."/>
        </authorList>
    </citation>
    <scope>NUCLEOTIDE SEQUENCE</scope>
    <source>
        <strain evidence="2">CBHHK200</strain>
    </source>
</reference>
<evidence type="ECO:0000313" key="3">
    <source>
        <dbReference type="Proteomes" id="UP001218188"/>
    </source>
</evidence>
<comment type="caution">
    <text evidence="2">The sequence shown here is derived from an EMBL/GenBank/DDBJ whole genome shotgun (WGS) entry which is preliminary data.</text>
</comment>
<proteinExistence type="predicted"/>
<protein>
    <submittedName>
        <fullName evidence="2">Uncharacterized protein</fullName>
    </submittedName>
</protein>
<name>A0AAD6SAI8_9AGAR</name>
<sequence>MTSPSPPPDDSDHELSQAMDHSSPLRPARTSHSAGPSTGGNGPPDDVEETPQAQAVSLLGNVNQNLTAAMQRHSTKKHLRPEQKDPPVIRKAKLYIQGLHLENLLTKIVVATPPWEPSDELIKNIYSYAAAVLLSPKLSAYKGNIPKNVLFAILRQYRFDLPVGIEHNPANWAKVKKLIEFAFTQLRSKFKKAIASSLKIHPKDKKPAPKPQQKNIFALTQIMVENTHTGFWDTVDLDLVKIQKTAGGDAAKISRAFRHVRKKDRGLHGVDNYQIDKTIDPTQQDVDNIIETANVTAVTSETDIEGGEDD</sequence>
<dbReference type="EMBL" id="JARJCM010000177">
    <property type="protein sequence ID" value="KAJ7024014.1"/>
    <property type="molecule type" value="Genomic_DNA"/>
</dbReference>